<keyword evidence="5 8" id="KW-0812">Transmembrane</keyword>
<proteinExistence type="inferred from homology"/>
<evidence type="ECO:0000256" key="1">
    <source>
        <dbReference type="ARBA" id="ARBA00004651"/>
    </source>
</evidence>
<dbReference type="InterPro" id="IPR000515">
    <property type="entry name" value="MetI-like"/>
</dbReference>
<dbReference type="SUPFAM" id="SSF161098">
    <property type="entry name" value="MetI-like"/>
    <property type="match status" value="1"/>
</dbReference>
<comment type="caution">
    <text evidence="10">The sequence shown here is derived from an EMBL/GenBank/DDBJ whole genome shotgun (WGS) entry which is preliminary data.</text>
</comment>
<keyword evidence="6 8" id="KW-1133">Transmembrane helix</keyword>
<keyword evidence="7 8" id="KW-0472">Membrane</keyword>
<gene>
    <name evidence="10" type="ORF">Q9295_05910</name>
</gene>
<name>A0ABU0VVW9_9RHOB</name>
<keyword evidence="4" id="KW-1003">Cell membrane</keyword>
<organism evidence="10 11">
    <name type="scientific">Pseudogemmobacter lacusdianii</name>
    <dbReference type="NCBI Taxonomy" id="3069608"/>
    <lineage>
        <taxon>Bacteria</taxon>
        <taxon>Pseudomonadati</taxon>
        <taxon>Pseudomonadota</taxon>
        <taxon>Alphaproteobacteria</taxon>
        <taxon>Rhodobacterales</taxon>
        <taxon>Paracoccaceae</taxon>
        <taxon>Pseudogemmobacter</taxon>
    </lineage>
</organism>
<dbReference type="RefSeq" id="WP_306679581.1">
    <property type="nucleotide sequence ID" value="NZ_JAVDBT010000004.1"/>
</dbReference>
<reference evidence="10 11" key="1">
    <citation type="submission" date="2023-08" db="EMBL/GenBank/DDBJ databases">
        <title>Characterization of two Paracoccaceae strains isolated from Phycosphere and proposal of Xinfangfangia lacusdiani sp. nov.</title>
        <authorList>
            <person name="Deng Y."/>
            <person name="Zhang Y.Q."/>
        </authorList>
    </citation>
    <scope>NUCLEOTIDE SEQUENCE [LARGE SCALE GENOMIC DNA]</scope>
    <source>
        <strain evidence="10 11">CPCC 101601</strain>
    </source>
</reference>
<feature type="transmembrane region" description="Helical" evidence="8">
    <location>
        <begin position="20"/>
        <end position="42"/>
    </location>
</feature>
<protein>
    <submittedName>
        <fullName evidence="10">ABC transporter permease</fullName>
    </submittedName>
</protein>
<feature type="transmembrane region" description="Helical" evidence="8">
    <location>
        <begin position="372"/>
        <end position="396"/>
    </location>
</feature>
<dbReference type="PANTHER" id="PTHR42929">
    <property type="entry name" value="INNER MEMBRANE ABC TRANSPORTER PERMEASE PROTEIN YDCU-RELATED-RELATED"/>
    <property type="match status" value="1"/>
</dbReference>
<evidence type="ECO:0000313" key="10">
    <source>
        <dbReference type="EMBL" id="MDQ2065897.1"/>
    </source>
</evidence>
<dbReference type="InterPro" id="IPR035906">
    <property type="entry name" value="MetI-like_sf"/>
</dbReference>
<sequence length="405" mass="44107">MRPPQPLRPSALRGQVPYLLMLAPLVMFVLVTVVVPVALFLFRAIDNRELQAGFPQTAAALSGWSQAQGLPPEPAFAALIFDLAKAQEEGRAAALAARLNQAVPGSRSTVIKTAKWAATADLQGASLREDVLDQGKAWHNPALWSVIAHETGRFTSYYILTTLDLKRGPEGQLQRLPAEEALFLTILARTLAISLSVTAICALLALPVAHVITAARPRMATLLLAMVLLPLWTSLLVRTVAWIILLQGEGPVNATLQWLGAVTEPLRLVYTRGSLIVTMVQVLLPLMILPVLAVLKRIPPEQMRAARSLGAPWWMAWRRVQLPLLWPGLMTGAGLTFTFALGYYITPRLIGGEKDQMLSSFIVFYTDKTLNWGLAAALSLQLLVILALVAGLLAGLHRLTTGRVR</sequence>
<feature type="transmembrane region" description="Helical" evidence="8">
    <location>
        <begin position="182"/>
        <end position="209"/>
    </location>
</feature>
<feature type="transmembrane region" description="Helical" evidence="8">
    <location>
        <begin position="275"/>
        <end position="295"/>
    </location>
</feature>
<evidence type="ECO:0000256" key="7">
    <source>
        <dbReference type="ARBA" id="ARBA00023136"/>
    </source>
</evidence>
<dbReference type="EMBL" id="JAVDBT010000004">
    <property type="protein sequence ID" value="MDQ2065897.1"/>
    <property type="molecule type" value="Genomic_DNA"/>
</dbReference>
<dbReference type="Gene3D" id="1.10.3720.10">
    <property type="entry name" value="MetI-like"/>
    <property type="match status" value="1"/>
</dbReference>
<dbReference type="CDD" id="cd06261">
    <property type="entry name" value="TM_PBP2"/>
    <property type="match status" value="1"/>
</dbReference>
<evidence type="ECO:0000256" key="5">
    <source>
        <dbReference type="ARBA" id="ARBA00022692"/>
    </source>
</evidence>
<dbReference type="Pfam" id="PF00528">
    <property type="entry name" value="BPD_transp_1"/>
    <property type="match status" value="1"/>
</dbReference>
<evidence type="ECO:0000259" key="9">
    <source>
        <dbReference type="PROSITE" id="PS50928"/>
    </source>
</evidence>
<comment type="similarity">
    <text evidence="2">Belongs to the binding-protein-dependent transport system permease family. CysTW subfamily.</text>
</comment>
<evidence type="ECO:0000256" key="2">
    <source>
        <dbReference type="ARBA" id="ARBA00007069"/>
    </source>
</evidence>
<dbReference type="PROSITE" id="PS50928">
    <property type="entry name" value="ABC_TM1"/>
    <property type="match status" value="1"/>
</dbReference>
<keyword evidence="3 8" id="KW-0813">Transport</keyword>
<comment type="subcellular location">
    <subcellularLocation>
        <location evidence="1 8">Cell membrane</location>
        <topology evidence="1 8">Multi-pass membrane protein</topology>
    </subcellularLocation>
</comment>
<accession>A0ABU0VVW9</accession>
<feature type="transmembrane region" description="Helical" evidence="8">
    <location>
        <begin position="221"/>
        <end position="245"/>
    </location>
</feature>
<feature type="domain" description="ABC transmembrane type-1" evidence="9">
    <location>
        <begin position="187"/>
        <end position="393"/>
    </location>
</feature>
<feature type="transmembrane region" description="Helical" evidence="8">
    <location>
        <begin position="324"/>
        <end position="345"/>
    </location>
</feature>
<keyword evidence="11" id="KW-1185">Reference proteome</keyword>
<dbReference type="PANTHER" id="PTHR42929:SF5">
    <property type="entry name" value="ABC TRANSPORTER PERMEASE PROTEIN"/>
    <property type="match status" value="1"/>
</dbReference>
<evidence type="ECO:0000256" key="6">
    <source>
        <dbReference type="ARBA" id="ARBA00022989"/>
    </source>
</evidence>
<evidence type="ECO:0000256" key="3">
    <source>
        <dbReference type="ARBA" id="ARBA00022448"/>
    </source>
</evidence>
<evidence type="ECO:0000313" key="11">
    <source>
        <dbReference type="Proteomes" id="UP001239680"/>
    </source>
</evidence>
<evidence type="ECO:0000256" key="8">
    <source>
        <dbReference type="RuleBase" id="RU363032"/>
    </source>
</evidence>
<evidence type="ECO:0000256" key="4">
    <source>
        <dbReference type="ARBA" id="ARBA00022475"/>
    </source>
</evidence>
<dbReference type="Proteomes" id="UP001239680">
    <property type="component" value="Unassembled WGS sequence"/>
</dbReference>